<keyword evidence="2" id="KW-1185">Reference proteome</keyword>
<protein>
    <submittedName>
        <fullName evidence="1">Uncharacterized protein</fullName>
    </submittedName>
</protein>
<comment type="caution">
    <text evidence="1">The sequence shown here is derived from an EMBL/GenBank/DDBJ whole genome shotgun (WGS) entry which is preliminary data.</text>
</comment>
<name>A0AAD5MSG7_PARTN</name>
<gene>
    <name evidence="1" type="ORF">KIN20_020135</name>
</gene>
<reference evidence="1" key="1">
    <citation type="submission" date="2021-06" db="EMBL/GenBank/DDBJ databases">
        <title>Parelaphostrongylus tenuis whole genome reference sequence.</title>
        <authorList>
            <person name="Garwood T.J."/>
            <person name="Larsen P.A."/>
            <person name="Fountain-Jones N.M."/>
            <person name="Garbe J.R."/>
            <person name="Macchietto M.G."/>
            <person name="Kania S.A."/>
            <person name="Gerhold R.W."/>
            <person name="Richards J.E."/>
            <person name="Wolf T.M."/>
        </authorList>
    </citation>
    <scope>NUCLEOTIDE SEQUENCE</scope>
    <source>
        <strain evidence="1">MNPRO001-30</strain>
        <tissue evidence="1">Meninges</tissue>
    </source>
</reference>
<evidence type="ECO:0000313" key="2">
    <source>
        <dbReference type="Proteomes" id="UP001196413"/>
    </source>
</evidence>
<dbReference type="EMBL" id="JAHQIW010004071">
    <property type="protein sequence ID" value="KAJ1360993.1"/>
    <property type="molecule type" value="Genomic_DNA"/>
</dbReference>
<dbReference type="Proteomes" id="UP001196413">
    <property type="component" value="Unassembled WGS sequence"/>
</dbReference>
<evidence type="ECO:0000313" key="1">
    <source>
        <dbReference type="EMBL" id="KAJ1360993.1"/>
    </source>
</evidence>
<accession>A0AAD5MSG7</accession>
<proteinExistence type="predicted"/>
<dbReference type="AlphaFoldDB" id="A0AAD5MSG7"/>
<sequence>MAGSVAYDVFINEDQRRISGGVNAGPEHLRGRKMTAACNFCCCELSAYPSWELDFGERNVYPILTDVAYFLRSRLPGKKDRFSIFGDVVLRAIRQGEEPWQKTWQSRARYYENSSTHFYAFRLPSNCTRGKNEDACTISQIVKLNNGIIKNTNNNNIDVNNRNNNDSSDNSSSILSTFPSSALNTNGDDCTEDFIDVDDSLAEAKNVDTPTTEQILRLMNTGKAEVVEKRM</sequence>
<organism evidence="1 2">
    <name type="scientific">Parelaphostrongylus tenuis</name>
    <name type="common">Meningeal worm</name>
    <dbReference type="NCBI Taxonomy" id="148309"/>
    <lineage>
        <taxon>Eukaryota</taxon>
        <taxon>Metazoa</taxon>
        <taxon>Ecdysozoa</taxon>
        <taxon>Nematoda</taxon>
        <taxon>Chromadorea</taxon>
        <taxon>Rhabditida</taxon>
        <taxon>Rhabditina</taxon>
        <taxon>Rhabditomorpha</taxon>
        <taxon>Strongyloidea</taxon>
        <taxon>Metastrongylidae</taxon>
        <taxon>Parelaphostrongylus</taxon>
    </lineage>
</organism>